<reference evidence="3 4" key="1">
    <citation type="submission" date="2016-10" db="EMBL/GenBank/DDBJ databases">
        <title>Genome sequence of Rothia aeria strain JCM11412.</title>
        <authorList>
            <person name="Nambu T."/>
        </authorList>
    </citation>
    <scope>NUCLEOTIDE SEQUENCE [LARGE SCALE GENOMIC DNA]</scope>
    <source>
        <strain evidence="3 4">JCM 11412</strain>
    </source>
</reference>
<sequence length="403" mass="43427">MSFIPDPETAPEPSTRLSAAERAFYARQLILPEIGMAGQLKLKAARVAVLGAGGLGAPALLYLAGAGVGEIIIIDDDSIEISNLHRQVIHSYARAGNSKAESAAETMRALNPFITVTVIRERLTDSNALTLLTGTDAVLDGSDNFEARYAVSAAVQQLGIPHIWAAILGFDAQLSVFWPGRGPVYEDLYPQAPAPGSVPSCSTAGIIGALAGVVGSAMAMETIKVITGSGKPLVGEVGLYSGLSGEWKYIPLLANTQALPQKNAESHSERRKEPENRVTFRNNLVFLDTVSEDSTRSDISAAELQDVISRQKVVVIDVRERVEFEAYAIDNAVNFPLTDILSRARKGSLSAKLREKIAPETNLVVIYCTGYTRSVEAAREITPSHRLQFAFYRVVFRAGLRSE</sequence>
<keyword evidence="3" id="KW-0808">Transferase</keyword>
<dbReference type="InterPro" id="IPR000594">
    <property type="entry name" value="ThiF_NAD_FAD-bd"/>
</dbReference>
<dbReference type="CDD" id="cd00158">
    <property type="entry name" value="RHOD"/>
    <property type="match status" value="1"/>
</dbReference>
<dbReference type="GO" id="GO:0005829">
    <property type="term" value="C:cytosol"/>
    <property type="evidence" value="ECO:0007669"/>
    <property type="project" value="TreeGrafter"/>
</dbReference>
<dbReference type="InterPro" id="IPR001763">
    <property type="entry name" value="Rhodanese-like_dom"/>
</dbReference>
<dbReference type="KEGG" id="raj:RA11412_2598"/>
<dbReference type="FunFam" id="3.40.50.720:FF:000080">
    <property type="entry name" value="Thiazole biosynthesis adenylyltransferase ThiF"/>
    <property type="match status" value="1"/>
</dbReference>
<dbReference type="PROSITE" id="PS50206">
    <property type="entry name" value="RHODANESE_3"/>
    <property type="match status" value="1"/>
</dbReference>
<dbReference type="Gene3D" id="3.40.50.720">
    <property type="entry name" value="NAD(P)-binding Rossmann-like Domain"/>
    <property type="match status" value="1"/>
</dbReference>
<dbReference type="Pfam" id="PF00581">
    <property type="entry name" value="Rhodanese"/>
    <property type="match status" value="1"/>
</dbReference>
<dbReference type="SUPFAM" id="SSF69572">
    <property type="entry name" value="Activating enzymes of the ubiquitin-like proteins"/>
    <property type="match status" value="1"/>
</dbReference>
<dbReference type="SMART" id="SM00450">
    <property type="entry name" value="RHOD"/>
    <property type="match status" value="1"/>
</dbReference>
<evidence type="ECO:0000313" key="3">
    <source>
        <dbReference type="EMBL" id="BAV88897.1"/>
    </source>
</evidence>
<dbReference type="GO" id="GO:0016779">
    <property type="term" value="F:nucleotidyltransferase activity"/>
    <property type="evidence" value="ECO:0007669"/>
    <property type="project" value="UniProtKB-KW"/>
</dbReference>
<dbReference type="Gene3D" id="3.40.250.10">
    <property type="entry name" value="Rhodanese-like domain"/>
    <property type="match status" value="1"/>
</dbReference>
<dbReference type="InterPro" id="IPR036873">
    <property type="entry name" value="Rhodanese-like_dom_sf"/>
</dbReference>
<dbReference type="Pfam" id="PF00899">
    <property type="entry name" value="ThiF"/>
    <property type="match status" value="1"/>
</dbReference>
<evidence type="ECO:0000256" key="1">
    <source>
        <dbReference type="ARBA" id="ARBA00009919"/>
    </source>
</evidence>
<organism evidence="3 4">
    <name type="scientific">Rothia aeria</name>
    <dbReference type="NCBI Taxonomy" id="172042"/>
    <lineage>
        <taxon>Bacteria</taxon>
        <taxon>Bacillati</taxon>
        <taxon>Actinomycetota</taxon>
        <taxon>Actinomycetes</taxon>
        <taxon>Micrococcales</taxon>
        <taxon>Micrococcaceae</taxon>
        <taxon>Rothia</taxon>
    </lineage>
</organism>
<dbReference type="AlphaFoldDB" id="A0A2Z5R2B1"/>
<feature type="domain" description="Rhodanese" evidence="2">
    <location>
        <begin position="309"/>
        <end position="379"/>
    </location>
</feature>
<dbReference type="GO" id="GO:0008641">
    <property type="term" value="F:ubiquitin-like modifier activating enzyme activity"/>
    <property type="evidence" value="ECO:0007669"/>
    <property type="project" value="InterPro"/>
</dbReference>
<dbReference type="PANTHER" id="PTHR10953:SF102">
    <property type="entry name" value="ADENYLYLTRANSFERASE AND SULFURTRANSFERASE MOCS3"/>
    <property type="match status" value="1"/>
</dbReference>
<dbReference type="InterPro" id="IPR035985">
    <property type="entry name" value="Ubiquitin-activating_enz"/>
</dbReference>
<name>A0A2Z5R2B1_9MICC</name>
<gene>
    <name evidence="3" type="ORF">RA11412_2598</name>
</gene>
<keyword evidence="4" id="KW-1185">Reference proteome</keyword>
<dbReference type="EMBL" id="AP017895">
    <property type="protein sequence ID" value="BAV88897.1"/>
    <property type="molecule type" value="Genomic_DNA"/>
</dbReference>
<accession>A0A2Z5R2B1</accession>
<dbReference type="CDD" id="cd00757">
    <property type="entry name" value="ThiF_MoeB_HesA_family"/>
    <property type="match status" value="1"/>
</dbReference>
<dbReference type="GO" id="GO:0004792">
    <property type="term" value="F:thiosulfate-cyanide sulfurtransferase activity"/>
    <property type="evidence" value="ECO:0007669"/>
    <property type="project" value="TreeGrafter"/>
</dbReference>
<evidence type="ECO:0000313" key="4">
    <source>
        <dbReference type="Proteomes" id="UP000250241"/>
    </source>
</evidence>
<protein>
    <submittedName>
        <fullName evidence="3">Sulfur carrier protein adenylyltransferase ThiF</fullName>
    </submittedName>
</protein>
<dbReference type="Proteomes" id="UP000250241">
    <property type="component" value="Chromosome"/>
</dbReference>
<dbReference type="PANTHER" id="PTHR10953">
    <property type="entry name" value="UBIQUITIN-ACTIVATING ENZYME E1"/>
    <property type="match status" value="1"/>
</dbReference>
<dbReference type="GO" id="GO:0008146">
    <property type="term" value="F:sulfotransferase activity"/>
    <property type="evidence" value="ECO:0007669"/>
    <property type="project" value="TreeGrafter"/>
</dbReference>
<evidence type="ECO:0000259" key="2">
    <source>
        <dbReference type="PROSITE" id="PS50206"/>
    </source>
</evidence>
<proteinExistence type="inferred from homology"/>
<dbReference type="InterPro" id="IPR045886">
    <property type="entry name" value="ThiF/MoeB/HesA"/>
</dbReference>
<keyword evidence="3" id="KW-0548">Nucleotidyltransferase</keyword>
<comment type="similarity">
    <text evidence="1">Belongs to the HesA/MoeB/ThiF family.</text>
</comment>